<dbReference type="InterPro" id="IPR025242">
    <property type="entry name" value="DUF4193"/>
</dbReference>
<accession>A0A0F6VFL3</accession>
<gene>
    <name evidence="3" type="ORF">OCS65_26980</name>
    <name evidence="2" type="ORF">RAJCM14343_2692</name>
</gene>
<dbReference type="EMBL" id="CP106982">
    <property type="protein sequence ID" value="UYF94022.1"/>
    <property type="molecule type" value="Genomic_DNA"/>
</dbReference>
<evidence type="ECO:0000256" key="1">
    <source>
        <dbReference type="SAM" id="MobiDB-lite"/>
    </source>
</evidence>
<accession>N1MF06</accession>
<feature type="region of interest" description="Disordered" evidence="1">
    <location>
        <begin position="1"/>
        <end position="28"/>
    </location>
</feature>
<dbReference type="EMBL" id="BLAH01000085">
    <property type="protein sequence ID" value="GES37438.1"/>
    <property type="molecule type" value="Genomic_DNA"/>
</dbReference>
<dbReference type="AlphaFoldDB" id="A0A059MG33"/>
<evidence type="ECO:0000313" key="5">
    <source>
        <dbReference type="Proteomes" id="UP001163947"/>
    </source>
</evidence>
<dbReference type="RefSeq" id="WP_006943118.1">
    <property type="nucleotide sequence ID" value="NZ_BAAAYP010000053.1"/>
</dbReference>
<accession>A0A059MG33</accession>
<dbReference type="Pfam" id="PF13834">
    <property type="entry name" value="DUF4193"/>
    <property type="match status" value="1"/>
</dbReference>
<organism evidence="3 5">
    <name type="scientific">Rhodococcus aetherivorans</name>
    <dbReference type="NCBI Taxonomy" id="191292"/>
    <lineage>
        <taxon>Bacteria</taxon>
        <taxon>Bacillati</taxon>
        <taxon>Actinomycetota</taxon>
        <taxon>Actinomycetes</taxon>
        <taxon>Mycobacteriales</taxon>
        <taxon>Nocardiaceae</taxon>
        <taxon>Rhodococcus</taxon>
    </lineage>
</organism>
<feature type="compositionally biased region" description="Basic and acidic residues" evidence="1">
    <location>
        <begin position="1"/>
        <end position="11"/>
    </location>
</feature>
<evidence type="ECO:0000313" key="2">
    <source>
        <dbReference type="EMBL" id="GES37438.1"/>
    </source>
</evidence>
<reference evidence="2 4" key="1">
    <citation type="journal article" date="2018" name="Biodegradation">
        <title>1,4-Dioxane degradation characteristics of Rhodococcus aetherivorans JCM 14343.</title>
        <authorList>
            <person name="Inoue D."/>
            <person name="Tsunoda T."/>
            <person name="Yamamoto N."/>
            <person name="Ike M."/>
            <person name="Sei K."/>
        </authorList>
    </citation>
    <scope>NUCLEOTIDE SEQUENCE [LARGE SCALE GENOMIC DNA]</scope>
    <source>
        <strain evidence="2 4">JCM 14343</strain>
    </source>
</reference>
<protein>
    <submittedName>
        <fullName evidence="3">DUF4193 domain-containing protein</fullName>
    </submittedName>
</protein>
<keyword evidence="4" id="KW-1185">Reference proteome</keyword>
<dbReference type="Proteomes" id="UP000325466">
    <property type="component" value="Unassembled WGS sequence"/>
</dbReference>
<name>A0A059MG33_9NOCA</name>
<sequence>MTLDYDTRKELDTDELTAPTLPAVSETVEPDDGDIAEFFELPGADLSGEELTAPVVPRRNDEFVCDSCFLVHHHSRLAPSDDGTTRCRDCS</sequence>
<dbReference type="GeneID" id="83624142"/>
<evidence type="ECO:0000313" key="3">
    <source>
        <dbReference type="EMBL" id="UYF94022.1"/>
    </source>
</evidence>
<dbReference type="Proteomes" id="UP001163947">
    <property type="component" value="Chromosome"/>
</dbReference>
<evidence type="ECO:0000313" key="4">
    <source>
        <dbReference type="Proteomes" id="UP000325466"/>
    </source>
</evidence>
<reference evidence="2" key="2">
    <citation type="submission" date="2019-10" db="EMBL/GenBank/DDBJ databases">
        <title>Draft genome sequence of Rhodococcus aetherivorans JCM 14343.</title>
        <authorList>
            <person name="Inoue D."/>
            <person name="Nakazawa M."/>
            <person name="Yamamoto N."/>
            <person name="Sei K."/>
            <person name="Ike M."/>
        </authorList>
    </citation>
    <scope>NUCLEOTIDE SEQUENCE</scope>
    <source>
        <strain evidence="2">JCM 14343</strain>
    </source>
</reference>
<reference evidence="3" key="3">
    <citation type="submission" date="2022-09" db="EMBL/GenBank/DDBJ databases">
        <title>The genome sequence of Rhodococcus aetherivorans N1.</title>
        <authorList>
            <person name="Jiang W."/>
        </authorList>
    </citation>
    <scope>NUCLEOTIDE SEQUENCE</scope>
    <source>
        <strain evidence="3">N1</strain>
    </source>
</reference>
<proteinExistence type="predicted"/>
<dbReference type="KEGG" id="rav:AAT18_02290"/>